<dbReference type="Pfam" id="PF13561">
    <property type="entry name" value="adh_short_C2"/>
    <property type="match status" value="1"/>
</dbReference>
<evidence type="ECO:0000313" key="4">
    <source>
        <dbReference type="Proteomes" id="UP000608594"/>
    </source>
</evidence>
<name>A0A926GE39_9RHOB</name>
<dbReference type="Gene3D" id="3.40.50.720">
    <property type="entry name" value="NAD(P)-binding Rossmann-like Domain"/>
    <property type="match status" value="1"/>
</dbReference>
<comment type="similarity">
    <text evidence="1">Belongs to the short-chain dehydrogenases/reductases (SDR) family.</text>
</comment>
<dbReference type="AlphaFoldDB" id="A0A926GE39"/>
<dbReference type="PANTHER" id="PTHR43639:SF1">
    <property type="entry name" value="SHORT-CHAIN DEHYDROGENASE_REDUCTASE FAMILY PROTEIN"/>
    <property type="match status" value="1"/>
</dbReference>
<evidence type="ECO:0000256" key="2">
    <source>
        <dbReference type="ARBA" id="ARBA00023002"/>
    </source>
</evidence>
<dbReference type="Proteomes" id="UP000608594">
    <property type="component" value="Unassembled WGS sequence"/>
</dbReference>
<accession>A0A926GE39</accession>
<gene>
    <name evidence="3" type="ORF">H4P12_01730</name>
</gene>
<dbReference type="GO" id="GO:0016491">
    <property type="term" value="F:oxidoreductase activity"/>
    <property type="evidence" value="ECO:0007669"/>
    <property type="project" value="UniProtKB-KW"/>
</dbReference>
<dbReference type="FunFam" id="3.40.50.720:FF:000084">
    <property type="entry name" value="Short-chain dehydrogenase reductase"/>
    <property type="match status" value="1"/>
</dbReference>
<dbReference type="RefSeq" id="WP_187791858.1">
    <property type="nucleotide sequence ID" value="NZ_JACOQL010000001.1"/>
</dbReference>
<evidence type="ECO:0000313" key="3">
    <source>
        <dbReference type="EMBL" id="MBC9245457.1"/>
    </source>
</evidence>
<comment type="caution">
    <text evidence="3">The sequence shown here is derived from an EMBL/GenBank/DDBJ whole genome shotgun (WGS) entry which is preliminary data.</text>
</comment>
<keyword evidence="2" id="KW-0560">Oxidoreductase</keyword>
<organism evidence="3 4">
    <name type="scientific">Paracoccus amoyensis</name>
    <dbReference type="NCBI Taxonomy" id="2760093"/>
    <lineage>
        <taxon>Bacteria</taxon>
        <taxon>Pseudomonadati</taxon>
        <taxon>Pseudomonadota</taxon>
        <taxon>Alphaproteobacteria</taxon>
        <taxon>Rhodobacterales</taxon>
        <taxon>Paracoccaceae</taxon>
        <taxon>Paracoccus</taxon>
    </lineage>
</organism>
<protein>
    <submittedName>
        <fullName evidence="3">SDR family oxidoreductase</fullName>
    </submittedName>
</protein>
<dbReference type="SUPFAM" id="SSF51735">
    <property type="entry name" value="NAD(P)-binding Rossmann-fold domains"/>
    <property type="match status" value="1"/>
</dbReference>
<dbReference type="InterPro" id="IPR036291">
    <property type="entry name" value="NAD(P)-bd_dom_sf"/>
</dbReference>
<dbReference type="EMBL" id="JACOQL010000001">
    <property type="protein sequence ID" value="MBC9245457.1"/>
    <property type="molecule type" value="Genomic_DNA"/>
</dbReference>
<sequence length="268" mass="28815">MSLSIHGKTAIVTGAGRGIGRSIAQYFVERGANVVFADGDEASLEQAVLDFGADNPHVRRFAGNMAERLSIANLLSTTLDAFDRVDILVNTHRLVKASEPLDTEVDTLEEMLRQNLLAGVRLTQFVAKRMIKQAENAPESHQTGAIVNISSMAADRPVPTLLGYSIASAALEQATRGMALVLAPHKIRVNGVRFGSVMSHELQTGLKEKPELRDQILKGTPMGRIAASDELAEAVQYLCSDGARFVTGQILTVDGGRSLLDPVMAQLL</sequence>
<dbReference type="PRINTS" id="PR00081">
    <property type="entry name" value="GDHRDH"/>
</dbReference>
<keyword evidence="4" id="KW-1185">Reference proteome</keyword>
<proteinExistence type="inferred from homology"/>
<dbReference type="InterPro" id="IPR002347">
    <property type="entry name" value="SDR_fam"/>
</dbReference>
<dbReference type="PRINTS" id="PR00080">
    <property type="entry name" value="SDRFAMILY"/>
</dbReference>
<dbReference type="CDD" id="cd05233">
    <property type="entry name" value="SDR_c"/>
    <property type="match status" value="1"/>
</dbReference>
<reference evidence="3" key="1">
    <citation type="submission" date="2020-08" db="EMBL/GenBank/DDBJ databases">
        <title>Paracoccus amoyensis sp. nov., isolated from the surface seawater at coast of Xiamen, Fujian.</title>
        <authorList>
            <person name="Lyu L."/>
        </authorList>
    </citation>
    <scope>NUCLEOTIDE SEQUENCE</scope>
    <source>
        <strain evidence="3">11-3</strain>
    </source>
</reference>
<dbReference type="PANTHER" id="PTHR43639">
    <property type="entry name" value="OXIDOREDUCTASE, SHORT-CHAIN DEHYDROGENASE/REDUCTASE FAMILY (AFU_ORTHOLOGUE AFUA_5G02870)"/>
    <property type="match status" value="1"/>
</dbReference>
<evidence type="ECO:0000256" key="1">
    <source>
        <dbReference type="ARBA" id="ARBA00006484"/>
    </source>
</evidence>